<comment type="subunit">
    <text evidence="3">Interacts with RIP1.</text>
</comment>
<accession>A0A1E4TH94</accession>
<evidence type="ECO:0000256" key="5">
    <source>
        <dbReference type="ARBA" id="ARBA00022946"/>
    </source>
</evidence>
<comment type="similarity">
    <text evidence="2">Belongs to the complex I LYR family. MZM1 subfamily.</text>
</comment>
<gene>
    <name evidence="9" type="ORF">CANCADRAFT_116740</name>
</gene>
<reference evidence="10" key="1">
    <citation type="submission" date="2016-02" db="EMBL/GenBank/DDBJ databases">
        <title>Comparative genomics of biotechnologically important yeasts.</title>
        <authorList>
            <consortium name="DOE Joint Genome Institute"/>
            <person name="Riley R."/>
            <person name="Haridas S."/>
            <person name="Wolfe K.H."/>
            <person name="Lopes M.R."/>
            <person name="Hittinger C.T."/>
            <person name="Goker M."/>
            <person name="Salamov A."/>
            <person name="Wisecaver J."/>
            <person name="Long T.M."/>
            <person name="Aerts A.L."/>
            <person name="Barry K."/>
            <person name="Choi C."/>
            <person name="Clum A."/>
            <person name="Coughlan A.Y."/>
            <person name="Deshpande S."/>
            <person name="Douglass A.P."/>
            <person name="Hanson S.J."/>
            <person name="Klenk H.-P."/>
            <person name="Labutti K."/>
            <person name="Lapidus A."/>
            <person name="Lindquist E."/>
            <person name="Lipzen A."/>
            <person name="Meier-Kolthoff J.P."/>
            <person name="Ohm R.A."/>
            <person name="Otillar R.P."/>
            <person name="Pangilinan J."/>
            <person name="Peng Y."/>
            <person name="Rokas A."/>
            <person name="Rosa C.A."/>
            <person name="Scheuner C."/>
            <person name="Sibirny A.A."/>
            <person name="Slot J.C."/>
            <person name="Stielow J.B."/>
            <person name="Sun H."/>
            <person name="Kurtzman C.P."/>
            <person name="Blackwell M."/>
            <person name="Jeffries T.W."/>
            <person name="Grigoriev I.V."/>
        </authorList>
    </citation>
    <scope>NUCLEOTIDE SEQUENCE [LARGE SCALE GENOMIC DNA]</scope>
    <source>
        <strain evidence="10">NRRL Y-17796</strain>
    </source>
</reference>
<dbReference type="GO" id="GO:0034551">
    <property type="term" value="P:mitochondrial respiratory chain complex III assembly"/>
    <property type="evidence" value="ECO:0007669"/>
    <property type="project" value="InterPro"/>
</dbReference>
<comment type="subcellular location">
    <subcellularLocation>
        <location evidence="1">Mitochondrion matrix</location>
    </subcellularLocation>
</comment>
<evidence type="ECO:0000256" key="7">
    <source>
        <dbReference type="ARBA" id="ARBA00023186"/>
    </source>
</evidence>
<dbReference type="PANTHER" id="PTHR46749">
    <property type="entry name" value="COMPLEX III ASSEMBLY FACTOR LYRM7"/>
    <property type="match status" value="1"/>
</dbReference>
<dbReference type="EMBL" id="KV453842">
    <property type="protein sequence ID" value="ODV91131.1"/>
    <property type="molecule type" value="Genomic_DNA"/>
</dbReference>
<evidence type="ECO:0000313" key="9">
    <source>
        <dbReference type="EMBL" id="ODV91131.1"/>
    </source>
</evidence>
<dbReference type="InterPro" id="IPR045298">
    <property type="entry name" value="Complex1_LYR_LYRM7"/>
</dbReference>
<proteinExistence type="inferred from homology"/>
<keyword evidence="6" id="KW-0496">Mitochondrion</keyword>
<dbReference type="OrthoDB" id="529194at2759"/>
<evidence type="ECO:0000256" key="8">
    <source>
        <dbReference type="ARBA" id="ARBA00025268"/>
    </source>
</evidence>
<dbReference type="PANTHER" id="PTHR46749:SF1">
    <property type="entry name" value="COMPLEX III ASSEMBLY FACTOR LYRM7"/>
    <property type="match status" value="1"/>
</dbReference>
<sequence length="113" mass="12998">MTKAVAAYRNVWRAINIAFKEDVELMTGARMRLRSEFEANRNLIEDKEQLDEKILHANAVATLLRQNLVQGKAKEGSEDKPKYVLRLHEEIELGDNETIFQGKTKRDTPTKLS</sequence>
<keyword evidence="7" id="KW-0143">Chaperone</keyword>
<keyword evidence="10" id="KW-1185">Reference proteome</keyword>
<protein>
    <recommendedName>
        <fullName evidence="4">Mitochondrial zinc maintenance protein 1, mitochondrial</fullName>
    </recommendedName>
</protein>
<comment type="function">
    <text evidence="8">Assembly factor required for Rieske Fe-S protein RIP1 incorporation into the cytochrome b-c1 (CIII) complex. Functions as a chaperone, binding to this subunit within the mitochondrial matrix and stabilizing it prior to its translocation and insertion into the late CIII dimeric intermediate within the mitochondrial inner membrane. Modulates the mitochondrial matrix zinc pool.</text>
</comment>
<keyword evidence="5" id="KW-0809">Transit peptide</keyword>
<dbReference type="AlphaFoldDB" id="A0A1E4TH94"/>
<evidence type="ECO:0000256" key="2">
    <source>
        <dbReference type="ARBA" id="ARBA00009949"/>
    </source>
</evidence>
<evidence type="ECO:0000256" key="4">
    <source>
        <dbReference type="ARBA" id="ARBA00015108"/>
    </source>
</evidence>
<evidence type="ECO:0000256" key="1">
    <source>
        <dbReference type="ARBA" id="ARBA00004305"/>
    </source>
</evidence>
<organism evidence="9 10">
    <name type="scientific">Tortispora caseinolytica NRRL Y-17796</name>
    <dbReference type="NCBI Taxonomy" id="767744"/>
    <lineage>
        <taxon>Eukaryota</taxon>
        <taxon>Fungi</taxon>
        <taxon>Dikarya</taxon>
        <taxon>Ascomycota</taxon>
        <taxon>Saccharomycotina</taxon>
        <taxon>Trigonopsidomycetes</taxon>
        <taxon>Trigonopsidales</taxon>
        <taxon>Trigonopsidaceae</taxon>
        <taxon>Tortispora</taxon>
    </lineage>
</organism>
<dbReference type="GO" id="GO:0005759">
    <property type="term" value="C:mitochondrial matrix"/>
    <property type="evidence" value="ECO:0007669"/>
    <property type="project" value="UniProtKB-SubCell"/>
</dbReference>
<name>A0A1E4TH94_9ASCO</name>
<dbReference type="CDD" id="cd20267">
    <property type="entry name" value="Complex1_LYR_LYRM7"/>
    <property type="match status" value="1"/>
</dbReference>
<evidence type="ECO:0000256" key="3">
    <source>
        <dbReference type="ARBA" id="ARBA00011589"/>
    </source>
</evidence>
<dbReference type="GO" id="GO:0044183">
    <property type="term" value="F:protein folding chaperone"/>
    <property type="evidence" value="ECO:0007669"/>
    <property type="project" value="TreeGrafter"/>
</dbReference>
<dbReference type="Proteomes" id="UP000095023">
    <property type="component" value="Unassembled WGS sequence"/>
</dbReference>
<dbReference type="InterPro" id="IPR050435">
    <property type="entry name" value="MZM1/LYRM7"/>
</dbReference>
<evidence type="ECO:0000256" key="6">
    <source>
        <dbReference type="ARBA" id="ARBA00023128"/>
    </source>
</evidence>
<evidence type="ECO:0000313" key="10">
    <source>
        <dbReference type="Proteomes" id="UP000095023"/>
    </source>
</evidence>